<dbReference type="GO" id="GO:0030572">
    <property type="term" value="F:phosphatidyltransferase activity"/>
    <property type="evidence" value="ECO:0007669"/>
    <property type="project" value="UniProtKB-ARBA"/>
</dbReference>
<accession>A0A0D2B185</accession>
<feature type="compositionally biased region" description="Low complexity" evidence="1">
    <location>
        <begin position="194"/>
        <end position="225"/>
    </location>
</feature>
<dbReference type="RefSeq" id="XP_016266112.1">
    <property type="nucleotide sequence ID" value="XM_016402215.1"/>
</dbReference>
<gene>
    <name evidence="3" type="ORF">PV06_01602</name>
</gene>
<dbReference type="InterPro" id="IPR025202">
    <property type="entry name" value="PLD-like_dom"/>
</dbReference>
<reference evidence="3 4" key="1">
    <citation type="submission" date="2015-01" db="EMBL/GenBank/DDBJ databases">
        <title>The Genome Sequence of Exophiala oligosperma CBS72588.</title>
        <authorList>
            <consortium name="The Broad Institute Genomics Platform"/>
            <person name="Cuomo C."/>
            <person name="de Hoog S."/>
            <person name="Gorbushina A."/>
            <person name="Stielow B."/>
            <person name="Teixiera M."/>
            <person name="Abouelleil A."/>
            <person name="Chapman S.B."/>
            <person name="Priest M."/>
            <person name="Young S.K."/>
            <person name="Wortman J."/>
            <person name="Nusbaum C."/>
            <person name="Birren B."/>
        </authorList>
    </citation>
    <scope>NUCLEOTIDE SEQUENCE [LARGE SCALE GENOMIC DNA]</scope>
    <source>
        <strain evidence="3 4">CBS 72588</strain>
    </source>
</reference>
<keyword evidence="4" id="KW-1185">Reference proteome</keyword>
<dbReference type="PROSITE" id="PS50035">
    <property type="entry name" value="PLD"/>
    <property type="match status" value="2"/>
</dbReference>
<protein>
    <recommendedName>
        <fullName evidence="2">PLD phosphodiesterase domain-containing protein</fullName>
    </recommendedName>
</protein>
<dbReference type="GO" id="GO:0032049">
    <property type="term" value="P:cardiolipin biosynthetic process"/>
    <property type="evidence" value="ECO:0007669"/>
    <property type="project" value="UniProtKB-ARBA"/>
</dbReference>
<dbReference type="SMART" id="SM00155">
    <property type="entry name" value="PLDc"/>
    <property type="match status" value="2"/>
</dbReference>
<feature type="domain" description="PLD phosphodiesterase" evidence="2">
    <location>
        <begin position="408"/>
        <end position="435"/>
    </location>
</feature>
<feature type="compositionally biased region" description="Basic and acidic residues" evidence="1">
    <location>
        <begin position="229"/>
        <end position="245"/>
    </location>
</feature>
<sequence>MDCGELVSSSGPRHARHWTKSTVVSLTTGTGHEVFESLVIPHIERARNEVILATCFWAPSTTRDSVRDALVALSNQAVMENRTKITVRICFSSSSLARNMLLPTPKGGEIYGPTKWKQKLGLPDPEELPGLDLVVTRKFFWPFGIIHSKYVVVDRKLAIFPSCNVSWEPWFEVGVATRGRVVDELMAFHQSFWSSTSSTGPPTSISGSTSGSSSSSSSTTTPIGQGHDGPGDHEHDGDGDDHNESIDSAARTILLPSPHRSTLIPFWCRPSSLLSRKCSCIPIPSSATAASSSCSKTPLLQTTHHLLSTARSSITILTPNLTEPAVLGLLSDALHRGVRVLVWTNRRLMTTEQIVTAGTTTPTCVRRLKKMSHGSRGELMVHYFDDHQREATTTTPSSGDRRDNHSTTPVKLHAKVTIVDDSKLLLGSCNMDAASWRTSQELGVLIQSKTVIERFNKEWNKYGGI</sequence>
<dbReference type="GeneID" id="27353676"/>
<dbReference type="SUPFAM" id="SSF56024">
    <property type="entry name" value="Phospholipase D/nuclease"/>
    <property type="match status" value="2"/>
</dbReference>
<dbReference type="PANTHER" id="PTHR21248:SF11">
    <property type="entry name" value="PLD PHOSPHODIESTERASE DOMAIN-CONTAINING PROTEIN"/>
    <property type="match status" value="1"/>
</dbReference>
<evidence type="ECO:0000259" key="2">
    <source>
        <dbReference type="PROSITE" id="PS50035"/>
    </source>
</evidence>
<dbReference type="STRING" id="215243.A0A0D2B185"/>
<organism evidence="3 4">
    <name type="scientific">Exophiala oligosperma</name>
    <dbReference type="NCBI Taxonomy" id="215243"/>
    <lineage>
        <taxon>Eukaryota</taxon>
        <taxon>Fungi</taxon>
        <taxon>Dikarya</taxon>
        <taxon>Ascomycota</taxon>
        <taxon>Pezizomycotina</taxon>
        <taxon>Eurotiomycetes</taxon>
        <taxon>Chaetothyriomycetidae</taxon>
        <taxon>Chaetothyriales</taxon>
        <taxon>Herpotrichiellaceae</taxon>
        <taxon>Exophiala</taxon>
    </lineage>
</organism>
<dbReference type="AlphaFoldDB" id="A0A0D2B185"/>
<feature type="region of interest" description="Disordered" evidence="1">
    <location>
        <begin position="194"/>
        <end position="245"/>
    </location>
</feature>
<evidence type="ECO:0000313" key="4">
    <source>
        <dbReference type="Proteomes" id="UP000053342"/>
    </source>
</evidence>
<evidence type="ECO:0000256" key="1">
    <source>
        <dbReference type="SAM" id="MobiDB-lite"/>
    </source>
</evidence>
<dbReference type="CDD" id="cd00138">
    <property type="entry name" value="PLDc_SF"/>
    <property type="match status" value="1"/>
</dbReference>
<dbReference type="Pfam" id="PF13091">
    <property type="entry name" value="PLDc_2"/>
    <property type="match status" value="1"/>
</dbReference>
<dbReference type="InterPro" id="IPR001736">
    <property type="entry name" value="PLipase_D/transphosphatidylase"/>
</dbReference>
<dbReference type="VEuPathDB" id="FungiDB:PV06_01602"/>
<dbReference type="HOGENOM" id="CLU_030268_0_0_1"/>
<dbReference type="EMBL" id="KN847333">
    <property type="protein sequence ID" value="KIW45896.1"/>
    <property type="molecule type" value="Genomic_DNA"/>
</dbReference>
<evidence type="ECO:0000313" key="3">
    <source>
        <dbReference type="EMBL" id="KIW45896.1"/>
    </source>
</evidence>
<dbReference type="Gene3D" id="3.30.870.10">
    <property type="entry name" value="Endonuclease Chain A"/>
    <property type="match status" value="2"/>
</dbReference>
<proteinExistence type="predicted"/>
<feature type="domain" description="PLD phosphodiesterase" evidence="2">
    <location>
        <begin position="142"/>
        <end position="169"/>
    </location>
</feature>
<name>A0A0D2B185_9EURO</name>
<dbReference type="Proteomes" id="UP000053342">
    <property type="component" value="Unassembled WGS sequence"/>
</dbReference>
<dbReference type="PANTHER" id="PTHR21248">
    <property type="entry name" value="CARDIOLIPIN SYNTHASE"/>
    <property type="match status" value="1"/>
</dbReference>
<dbReference type="OrthoDB" id="9997422at2759"/>
<feature type="region of interest" description="Disordered" evidence="1">
    <location>
        <begin position="386"/>
        <end position="409"/>
    </location>
</feature>